<dbReference type="PANTHER" id="PTHR43768">
    <property type="entry name" value="TREHALOSE 6-PHOSPHATE PHOSPHATASE"/>
    <property type="match status" value="1"/>
</dbReference>
<dbReference type="GO" id="GO:0005992">
    <property type="term" value="P:trehalose biosynthetic process"/>
    <property type="evidence" value="ECO:0007669"/>
    <property type="project" value="UniProtKB-UniPathway"/>
</dbReference>
<evidence type="ECO:0000313" key="7">
    <source>
        <dbReference type="EMBL" id="TXN30077.1"/>
    </source>
</evidence>
<proteinExistence type="inferred from homology"/>
<comment type="cofactor">
    <cofactor evidence="6">
        <name>Mg(2+)</name>
        <dbReference type="ChEBI" id="CHEBI:18420"/>
    </cofactor>
</comment>
<sequence>MVDVDTPPNFSRLPEPFVGALRELARTRRLLVALDFDGTLAPEVDDPEAARALPEARAAVLRLNAMPNTRVALVSGRALASLIQVSGLPDSVLLVGSHGIELRLDSPDDQIGLNTAEVKRVGVLGDVLGEVADSIDQVWLEPKPAGFALHTRLATEHDSRIAHLVALSETAAELDDLTVREGKNVLEFSVRSTTKGEALEHLREYTKATAVFYAGDDVTDEDAFAALGADDVGLKSGDGPTLANFRVPGPIDVARAINLLADLREGDVHEQ</sequence>
<dbReference type="Gene3D" id="3.30.70.1020">
    <property type="entry name" value="Trehalose-6-phosphate phosphatase related protein, domain 2"/>
    <property type="match status" value="1"/>
</dbReference>
<dbReference type="PANTHER" id="PTHR43768:SF3">
    <property type="entry name" value="TREHALOSE 6-PHOSPHATE PHOSPHATASE"/>
    <property type="match status" value="1"/>
</dbReference>
<protein>
    <recommendedName>
        <fullName evidence="6">Trehalose 6-phosphate phosphatase</fullName>
        <ecNumber evidence="6">3.1.3.12</ecNumber>
    </recommendedName>
</protein>
<organism evidence="7 8">
    <name type="scientific">Lacisediminihabitans profunda</name>
    <dbReference type="NCBI Taxonomy" id="2594790"/>
    <lineage>
        <taxon>Bacteria</taxon>
        <taxon>Bacillati</taxon>
        <taxon>Actinomycetota</taxon>
        <taxon>Actinomycetes</taxon>
        <taxon>Micrococcales</taxon>
        <taxon>Microbacteriaceae</taxon>
        <taxon>Lacisediminihabitans</taxon>
    </lineage>
</organism>
<dbReference type="Pfam" id="PF02358">
    <property type="entry name" value="Trehalose_PPase"/>
    <property type="match status" value="1"/>
</dbReference>
<keyword evidence="4 6" id="KW-0378">Hydrolase</keyword>
<dbReference type="SUPFAM" id="SSF56784">
    <property type="entry name" value="HAD-like"/>
    <property type="match status" value="1"/>
</dbReference>
<evidence type="ECO:0000256" key="3">
    <source>
        <dbReference type="ARBA" id="ARBA00008770"/>
    </source>
</evidence>
<dbReference type="Gene3D" id="3.40.50.1000">
    <property type="entry name" value="HAD superfamily/HAD-like"/>
    <property type="match status" value="1"/>
</dbReference>
<dbReference type="GO" id="GO:0046872">
    <property type="term" value="F:metal ion binding"/>
    <property type="evidence" value="ECO:0007669"/>
    <property type="project" value="UniProtKB-KW"/>
</dbReference>
<evidence type="ECO:0000313" key="8">
    <source>
        <dbReference type="Proteomes" id="UP000321379"/>
    </source>
</evidence>
<evidence type="ECO:0000256" key="6">
    <source>
        <dbReference type="RuleBase" id="RU361117"/>
    </source>
</evidence>
<dbReference type="GO" id="GO:0004805">
    <property type="term" value="F:trehalose-phosphatase activity"/>
    <property type="evidence" value="ECO:0007669"/>
    <property type="project" value="UniProtKB-EC"/>
</dbReference>
<keyword evidence="6" id="KW-0460">Magnesium</keyword>
<reference evidence="7 8" key="1">
    <citation type="submission" date="2019-08" db="EMBL/GenBank/DDBJ databases">
        <title>Bacterial whole genome sequence for Glaciihabitans sp. CHu50b-6-2.</title>
        <authorList>
            <person name="Jin L."/>
        </authorList>
    </citation>
    <scope>NUCLEOTIDE SEQUENCE [LARGE SCALE GENOMIC DNA]</scope>
    <source>
        <strain evidence="7 8">CHu50b-6-2</strain>
    </source>
</reference>
<dbReference type="NCBIfam" id="TIGR00685">
    <property type="entry name" value="T6PP"/>
    <property type="match status" value="1"/>
</dbReference>
<keyword evidence="8" id="KW-1185">Reference proteome</keyword>
<comment type="pathway">
    <text evidence="2 6">Glycan biosynthesis; trehalose biosynthesis.</text>
</comment>
<comment type="caution">
    <text evidence="7">The sequence shown here is derived from an EMBL/GenBank/DDBJ whole genome shotgun (WGS) entry which is preliminary data.</text>
</comment>
<dbReference type="CDD" id="cd01627">
    <property type="entry name" value="HAD_TPP"/>
    <property type="match status" value="1"/>
</dbReference>
<comment type="function">
    <text evidence="5 6">Removes the phosphate from trehalose 6-phosphate to produce free trehalose.</text>
</comment>
<evidence type="ECO:0000256" key="5">
    <source>
        <dbReference type="ARBA" id="ARBA00024179"/>
    </source>
</evidence>
<gene>
    <name evidence="7" type="primary">otsB</name>
    <name evidence="7" type="ORF">FVP33_13220</name>
</gene>
<dbReference type="AlphaFoldDB" id="A0A5C8URI5"/>
<dbReference type="InterPro" id="IPR044651">
    <property type="entry name" value="OTSB-like"/>
</dbReference>
<dbReference type="InterPro" id="IPR036412">
    <property type="entry name" value="HAD-like_sf"/>
</dbReference>
<evidence type="ECO:0000256" key="1">
    <source>
        <dbReference type="ARBA" id="ARBA00000500"/>
    </source>
</evidence>
<dbReference type="InterPro" id="IPR006379">
    <property type="entry name" value="HAD-SF_hydro_IIB"/>
</dbReference>
<dbReference type="InterPro" id="IPR023214">
    <property type="entry name" value="HAD_sf"/>
</dbReference>
<dbReference type="NCBIfam" id="TIGR01484">
    <property type="entry name" value="HAD-SF-IIB"/>
    <property type="match status" value="1"/>
</dbReference>
<dbReference type="UniPathway" id="UPA00299"/>
<dbReference type="EMBL" id="VRMG01000008">
    <property type="protein sequence ID" value="TXN30077.1"/>
    <property type="molecule type" value="Genomic_DNA"/>
</dbReference>
<comment type="catalytic activity">
    <reaction evidence="1 6">
        <text>alpha,alpha-trehalose 6-phosphate + H2O = alpha,alpha-trehalose + phosphate</text>
        <dbReference type="Rhea" id="RHEA:23420"/>
        <dbReference type="ChEBI" id="CHEBI:15377"/>
        <dbReference type="ChEBI" id="CHEBI:16551"/>
        <dbReference type="ChEBI" id="CHEBI:43474"/>
        <dbReference type="ChEBI" id="CHEBI:58429"/>
        <dbReference type="EC" id="3.1.3.12"/>
    </reaction>
</comment>
<name>A0A5C8URI5_9MICO</name>
<evidence type="ECO:0000256" key="4">
    <source>
        <dbReference type="ARBA" id="ARBA00022801"/>
    </source>
</evidence>
<accession>A0A5C8URI5</accession>
<evidence type="ECO:0000256" key="2">
    <source>
        <dbReference type="ARBA" id="ARBA00005199"/>
    </source>
</evidence>
<dbReference type="EC" id="3.1.3.12" evidence="6"/>
<comment type="similarity">
    <text evidence="3 6">Belongs to the trehalose phosphatase family.</text>
</comment>
<dbReference type="Proteomes" id="UP000321379">
    <property type="component" value="Unassembled WGS sequence"/>
</dbReference>
<dbReference type="InterPro" id="IPR003337">
    <property type="entry name" value="Trehalose_PPase"/>
</dbReference>
<keyword evidence="6" id="KW-0479">Metal-binding</keyword>